<dbReference type="SUPFAM" id="SSF46934">
    <property type="entry name" value="UBA-like"/>
    <property type="match status" value="1"/>
</dbReference>
<dbReference type="NCBIfam" id="TIGR00116">
    <property type="entry name" value="tsf"/>
    <property type="match status" value="1"/>
</dbReference>
<evidence type="ECO:0000256" key="1">
    <source>
        <dbReference type="ARBA" id="ARBA00005532"/>
    </source>
</evidence>
<reference evidence="7" key="1">
    <citation type="submission" date="2015-09" db="EMBL/GenBank/DDBJ databases">
        <title>Scylla olivacea transcriptome.</title>
        <authorList>
            <person name="Ikhwanuddin M."/>
        </authorList>
    </citation>
    <scope>NUCLEOTIDE SEQUENCE</scope>
</reference>
<dbReference type="InterPro" id="IPR009060">
    <property type="entry name" value="UBA-like_sf"/>
</dbReference>
<evidence type="ECO:0000256" key="2">
    <source>
        <dbReference type="ARBA" id="ARBA00022768"/>
    </source>
</evidence>
<dbReference type="InterPro" id="IPR018101">
    <property type="entry name" value="Transl_elong_Ts_CS"/>
</dbReference>
<keyword evidence="2 4" id="KW-0251">Elongation factor</keyword>
<proteinExistence type="inferred from homology"/>
<evidence type="ECO:0000256" key="5">
    <source>
        <dbReference type="RuleBase" id="RU000642"/>
    </source>
</evidence>
<dbReference type="InterPro" id="IPR014039">
    <property type="entry name" value="Transl_elong_EFTs/EF1B_dimer"/>
</dbReference>
<dbReference type="SUPFAM" id="SSF54713">
    <property type="entry name" value="Elongation factor Ts (EF-Ts), dimerisation domain"/>
    <property type="match status" value="2"/>
</dbReference>
<dbReference type="Pfam" id="PF25025">
    <property type="entry name" value="EF-Ts_N"/>
    <property type="match status" value="1"/>
</dbReference>
<evidence type="ECO:0000256" key="3">
    <source>
        <dbReference type="ARBA" id="ARBA00022917"/>
    </source>
</evidence>
<accession>A0A0P4VZN8</accession>
<organism evidence="7">
    <name type="scientific">Scylla olivacea</name>
    <name type="common">Orange mud crab</name>
    <name type="synonym">Cancer olivacea</name>
    <dbReference type="NCBI Taxonomy" id="85551"/>
    <lineage>
        <taxon>Eukaryota</taxon>
        <taxon>Metazoa</taxon>
        <taxon>Ecdysozoa</taxon>
        <taxon>Arthropoda</taxon>
        <taxon>Crustacea</taxon>
        <taxon>Multicrustacea</taxon>
        <taxon>Malacostraca</taxon>
        <taxon>Eumalacostraca</taxon>
        <taxon>Eucarida</taxon>
        <taxon>Decapoda</taxon>
        <taxon>Pleocyemata</taxon>
        <taxon>Brachyura</taxon>
        <taxon>Eubrachyura</taxon>
        <taxon>Portunoidea</taxon>
        <taxon>Portunidae</taxon>
        <taxon>Portuninae</taxon>
        <taxon>Scylla</taxon>
    </lineage>
</organism>
<dbReference type="AlphaFoldDB" id="A0A0P4VZN8"/>
<dbReference type="PROSITE" id="PS01126">
    <property type="entry name" value="EF_TS_1"/>
    <property type="match status" value="1"/>
</dbReference>
<evidence type="ECO:0000313" key="7">
    <source>
        <dbReference type="EMBL" id="JAI58541.1"/>
    </source>
</evidence>
<dbReference type="Gene3D" id="3.30.479.20">
    <property type="entry name" value="Elongation factor Ts, dimerisation domain"/>
    <property type="match status" value="2"/>
</dbReference>
<dbReference type="Gene3D" id="1.10.8.10">
    <property type="entry name" value="DNA helicase RuvA subunit, C-terminal domain"/>
    <property type="match status" value="1"/>
</dbReference>
<keyword evidence="4" id="KW-0496">Mitochondrion</keyword>
<comment type="subcellular location">
    <subcellularLocation>
        <location evidence="4">Mitochondrion</location>
    </subcellularLocation>
</comment>
<dbReference type="Pfam" id="PF00889">
    <property type="entry name" value="EF_TS"/>
    <property type="match status" value="1"/>
</dbReference>
<dbReference type="InterPro" id="IPR001816">
    <property type="entry name" value="Transl_elong_EFTs/EF1B"/>
</dbReference>
<feature type="domain" description="Translation elongation factor EFTs/EF1B dimerisation" evidence="6">
    <location>
        <begin position="99"/>
        <end position="246"/>
    </location>
</feature>
<evidence type="ECO:0000256" key="4">
    <source>
        <dbReference type="HAMAP-Rule" id="MF_03135"/>
    </source>
</evidence>
<evidence type="ECO:0000259" key="6">
    <source>
        <dbReference type="Pfam" id="PF00889"/>
    </source>
</evidence>
<dbReference type="GO" id="GO:0005739">
    <property type="term" value="C:mitochondrion"/>
    <property type="evidence" value="ECO:0007669"/>
    <property type="project" value="UniProtKB-SubCell"/>
</dbReference>
<sequence>MRPALLRLPVLNVRRGAALHLGCTLWQADKSLLAKLRRKTGFSISNCKKALELHDNDADKAESWLRAQAQAQGWEKATKLSGRRTTQGLVGIHIEGHSGVMVEVNCETDFVARNEKFTTLVSQVTKDFFQQAATATSHPQGVVKESFSEEQLRAVPAGEGKTLGDKLALAIGTIGENMSLPRATRVTVDQDTQLVGYCHPSTVDQDMPRGRYGSILALRTHRPLTEVAKQLCAHVIGMNPKAIGEEGDPKAENPDDETLLVHQEFLSDPSLTVGEVLREEGLQVVDFVRYEAGETQVREE</sequence>
<protein>
    <recommendedName>
        <fullName evidence="4">Elongation factor Ts, mitochondrial</fullName>
        <shortName evidence="4">EF-Ts</shortName>
        <shortName evidence="4">EF-TsMt</shortName>
    </recommendedName>
</protein>
<dbReference type="PANTHER" id="PTHR11741:SF0">
    <property type="entry name" value="ELONGATION FACTOR TS, MITOCHONDRIAL"/>
    <property type="match status" value="1"/>
</dbReference>
<keyword evidence="3 4" id="KW-0648">Protein biosynthesis</keyword>
<dbReference type="GO" id="GO:0003746">
    <property type="term" value="F:translation elongation factor activity"/>
    <property type="evidence" value="ECO:0007669"/>
    <property type="project" value="UniProtKB-UniRule"/>
</dbReference>
<dbReference type="EMBL" id="GDRN01100611">
    <property type="protein sequence ID" value="JAI58541.1"/>
    <property type="molecule type" value="Transcribed_RNA"/>
</dbReference>
<dbReference type="PANTHER" id="PTHR11741">
    <property type="entry name" value="ELONGATION FACTOR TS"/>
    <property type="match status" value="1"/>
</dbReference>
<comment type="similarity">
    <text evidence="1 4 5">Belongs to the EF-Ts family.</text>
</comment>
<comment type="function">
    <text evidence="4 5">Associates with the EF-Tu.GDP complex and induces the exchange of GDP to GTP. It remains bound to the aminoacyl-tRNA.EF-Tu.GTP complex up to the GTP hydrolysis stage on the ribosome.</text>
</comment>
<dbReference type="CDD" id="cd14275">
    <property type="entry name" value="UBA_EF-Ts"/>
    <property type="match status" value="1"/>
</dbReference>
<dbReference type="GO" id="GO:0070125">
    <property type="term" value="P:mitochondrial translational elongation"/>
    <property type="evidence" value="ECO:0007669"/>
    <property type="project" value="TreeGrafter"/>
</dbReference>
<name>A0A0P4VZN8_SCYOL</name>
<dbReference type="InterPro" id="IPR036402">
    <property type="entry name" value="EF-Ts_dimer_sf"/>
</dbReference>
<dbReference type="HAMAP" id="MF_00050">
    <property type="entry name" value="EF_Ts"/>
    <property type="match status" value="1"/>
</dbReference>
<dbReference type="PROSITE" id="PS01127">
    <property type="entry name" value="EF_TS_2"/>
    <property type="match status" value="1"/>
</dbReference>